<feature type="compositionally biased region" description="Polar residues" evidence="1">
    <location>
        <begin position="158"/>
        <end position="176"/>
    </location>
</feature>
<evidence type="ECO:0000313" key="5">
    <source>
        <dbReference type="Proteomes" id="UP000320475"/>
    </source>
</evidence>
<sequence length="329" mass="37216">MTEKTETQKADMEEPAEPPHEEEFAEEEDTGLTDDEKDVEHHDDVQHRTPVNNQSVEERTLKRWRFDAVRPEHFSFNADGQLVLVYYYQTDKNAHRSKLLMFESLSPKQKLQVYSELLLVVRDSFQPEVARYLQTYFDTNKIVLPKEKKPRKAKKPTTRLSTTSVSTPTYNGQANNGPMIPPITLKRSAAIAAVLGSPAALSASSSLQSSSEHNPTLKRIKFTQPNSVTSFTSTAQSLSAENDFVGQLELMDEEAVIEARVRMKMLYKQASRCVHDLVDQAKRLSRQGQNVLSPEEVGKLRLYDVNHACLNLAADLSGMSAMDFWPLNE</sequence>
<dbReference type="Proteomes" id="UP000320475">
    <property type="component" value="Unassembled WGS sequence"/>
</dbReference>
<name>A0A507D2V1_9FUNG</name>
<evidence type="ECO:0000256" key="1">
    <source>
        <dbReference type="SAM" id="MobiDB-lite"/>
    </source>
</evidence>
<gene>
    <name evidence="2" type="ORF">SeLEV6574_g03754</name>
    <name evidence="3" type="ORF">SeMB42_g01686</name>
</gene>
<reference evidence="4 5" key="1">
    <citation type="journal article" date="2019" name="Sci. Rep.">
        <title>Comparative genomics of chytrid fungi reveal insights into the obligate biotrophic and pathogenic lifestyle of Synchytrium endobioticum.</title>
        <authorList>
            <person name="van de Vossenberg B.T.L.H."/>
            <person name="Warris S."/>
            <person name="Nguyen H.D.T."/>
            <person name="van Gent-Pelzer M.P.E."/>
            <person name="Joly D.L."/>
            <person name="van de Geest H.C."/>
            <person name="Bonants P.J.M."/>
            <person name="Smith D.S."/>
            <person name="Levesque C.A."/>
            <person name="van der Lee T.A.J."/>
        </authorList>
    </citation>
    <scope>NUCLEOTIDE SEQUENCE [LARGE SCALE GENOMIC DNA]</scope>
    <source>
        <strain evidence="2 5">LEV6574</strain>
        <strain evidence="3 4">MB42</strain>
    </source>
</reference>
<dbReference type="EMBL" id="QEAM01000135">
    <property type="protein sequence ID" value="TPX45631.1"/>
    <property type="molecule type" value="Genomic_DNA"/>
</dbReference>
<dbReference type="VEuPathDB" id="FungiDB:SeMB42_g01686"/>
<comment type="caution">
    <text evidence="2">The sequence shown here is derived from an EMBL/GenBank/DDBJ whole genome shotgun (WGS) entry which is preliminary data.</text>
</comment>
<keyword evidence="4" id="KW-1185">Reference proteome</keyword>
<proteinExistence type="predicted"/>
<protein>
    <submittedName>
        <fullName evidence="2">Uncharacterized protein</fullName>
    </submittedName>
</protein>
<dbReference type="EMBL" id="QEAN01000045">
    <property type="protein sequence ID" value="TPX52048.1"/>
    <property type="molecule type" value="Genomic_DNA"/>
</dbReference>
<accession>A0A507D2V1</accession>
<evidence type="ECO:0000313" key="3">
    <source>
        <dbReference type="EMBL" id="TPX52048.1"/>
    </source>
</evidence>
<feature type="compositionally biased region" description="Basic and acidic residues" evidence="1">
    <location>
        <begin position="38"/>
        <end position="47"/>
    </location>
</feature>
<feature type="compositionally biased region" description="Basic residues" evidence="1">
    <location>
        <begin position="148"/>
        <end position="157"/>
    </location>
</feature>
<organism evidence="2 5">
    <name type="scientific">Synchytrium endobioticum</name>
    <dbReference type="NCBI Taxonomy" id="286115"/>
    <lineage>
        <taxon>Eukaryota</taxon>
        <taxon>Fungi</taxon>
        <taxon>Fungi incertae sedis</taxon>
        <taxon>Chytridiomycota</taxon>
        <taxon>Chytridiomycota incertae sedis</taxon>
        <taxon>Chytridiomycetes</taxon>
        <taxon>Synchytriales</taxon>
        <taxon>Synchytriaceae</taxon>
        <taxon>Synchytrium</taxon>
    </lineage>
</organism>
<feature type="compositionally biased region" description="Basic and acidic residues" evidence="1">
    <location>
        <begin position="1"/>
        <end position="22"/>
    </location>
</feature>
<evidence type="ECO:0000313" key="4">
    <source>
        <dbReference type="Proteomes" id="UP000317494"/>
    </source>
</evidence>
<dbReference type="AlphaFoldDB" id="A0A507D2V1"/>
<evidence type="ECO:0000313" key="2">
    <source>
        <dbReference type="EMBL" id="TPX45631.1"/>
    </source>
</evidence>
<feature type="region of interest" description="Disordered" evidence="1">
    <location>
        <begin position="147"/>
        <end position="177"/>
    </location>
</feature>
<feature type="compositionally biased region" description="Acidic residues" evidence="1">
    <location>
        <begin position="23"/>
        <end position="37"/>
    </location>
</feature>
<dbReference type="Proteomes" id="UP000317494">
    <property type="component" value="Unassembled WGS sequence"/>
</dbReference>
<feature type="region of interest" description="Disordered" evidence="1">
    <location>
        <begin position="1"/>
        <end position="54"/>
    </location>
</feature>